<sequence>MVYSRHAQLLELQLCDLEYIKDLDCDGFSACVQYLLRKANYSFQLMLGPCIKVSTGHIVISHYWI</sequence>
<dbReference type="EMBL" id="VLKY01000016">
    <property type="protein sequence ID" value="TWI49599.1"/>
    <property type="molecule type" value="Genomic_DNA"/>
</dbReference>
<comment type="caution">
    <text evidence="1">The sequence shown here is derived from an EMBL/GenBank/DDBJ whole genome shotgun (WGS) entry which is preliminary data.</text>
</comment>
<name>A0A562PYV7_9PSED</name>
<dbReference type="Proteomes" id="UP000316905">
    <property type="component" value="Unassembled WGS sequence"/>
</dbReference>
<gene>
    <name evidence="1" type="ORF">IQ22_03922</name>
</gene>
<accession>A0A562PYV7</accession>
<evidence type="ECO:0000313" key="1">
    <source>
        <dbReference type="EMBL" id="TWI49599.1"/>
    </source>
</evidence>
<dbReference type="AlphaFoldDB" id="A0A562PYV7"/>
<protein>
    <submittedName>
        <fullName evidence="1">Uncharacterized protein</fullName>
    </submittedName>
</protein>
<organism evidence="1 2">
    <name type="scientific">Pseudomonas duriflava</name>
    <dbReference type="NCBI Taxonomy" id="459528"/>
    <lineage>
        <taxon>Bacteria</taxon>
        <taxon>Pseudomonadati</taxon>
        <taxon>Pseudomonadota</taxon>
        <taxon>Gammaproteobacteria</taxon>
        <taxon>Pseudomonadales</taxon>
        <taxon>Pseudomonadaceae</taxon>
        <taxon>Pseudomonas</taxon>
    </lineage>
</organism>
<proteinExistence type="predicted"/>
<evidence type="ECO:0000313" key="2">
    <source>
        <dbReference type="Proteomes" id="UP000316905"/>
    </source>
</evidence>
<reference evidence="1 2" key="1">
    <citation type="journal article" date="2015" name="Stand. Genomic Sci.">
        <title>Genomic Encyclopedia of Bacterial and Archaeal Type Strains, Phase III: the genomes of soil and plant-associated and newly described type strains.</title>
        <authorList>
            <person name="Whitman W.B."/>
            <person name="Woyke T."/>
            <person name="Klenk H.P."/>
            <person name="Zhou Y."/>
            <person name="Lilburn T.G."/>
            <person name="Beck B.J."/>
            <person name="De Vos P."/>
            <person name="Vandamme P."/>
            <person name="Eisen J.A."/>
            <person name="Garrity G."/>
            <person name="Hugenholtz P."/>
            <person name="Kyrpides N.C."/>
        </authorList>
    </citation>
    <scope>NUCLEOTIDE SEQUENCE [LARGE SCALE GENOMIC DNA]</scope>
    <source>
        <strain evidence="1 2">CGMCC 1.6858</strain>
    </source>
</reference>
<keyword evidence="2" id="KW-1185">Reference proteome</keyword>